<dbReference type="RefSeq" id="WP_346821160.1">
    <property type="nucleotide sequence ID" value="NZ_JBDKWZ010000005.1"/>
</dbReference>
<dbReference type="InterPro" id="IPR000432">
    <property type="entry name" value="DNA_mismatch_repair_MutS_C"/>
</dbReference>
<accession>A0AAW9SBV1</accession>
<dbReference type="InterPro" id="IPR045076">
    <property type="entry name" value="MutS"/>
</dbReference>
<dbReference type="InterPro" id="IPR007696">
    <property type="entry name" value="DNA_mismatch_repair_MutS_core"/>
</dbReference>
<dbReference type="Proteomes" id="UP001403385">
    <property type="component" value="Unassembled WGS sequence"/>
</dbReference>
<protein>
    <recommendedName>
        <fullName evidence="5">DNA mismatch repair proteins mutS family domain-containing protein</fullName>
    </recommendedName>
</protein>
<dbReference type="PANTHER" id="PTHR11361:SF99">
    <property type="entry name" value="DNA MISMATCH REPAIR PROTEIN"/>
    <property type="match status" value="1"/>
</dbReference>
<evidence type="ECO:0000313" key="6">
    <source>
        <dbReference type="EMBL" id="MEN7548381.1"/>
    </source>
</evidence>
<evidence type="ECO:0000256" key="3">
    <source>
        <dbReference type="ARBA" id="ARBA00023125"/>
    </source>
</evidence>
<dbReference type="GO" id="GO:0006298">
    <property type="term" value="P:mismatch repair"/>
    <property type="evidence" value="ECO:0007669"/>
    <property type="project" value="InterPro"/>
</dbReference>
<organism evidence="6 7">
    <name type="scientific">Rapidithrix thailandica</name>
    <dbReference type="NCBI Taxonomy" id="413964"/>
    <lineage>
        <taxon>Bacteria</taxon>
        <taxon>Pseudomonadati</taxon>
        <taxon>Bacteroidota</taxon>
        <taxon>Cytophagia</taxon>
        <taxon>Cytophagales</taxon>
        <taxon>Flammeovirgaceae</taxon>
        <taxon>Rapidithrix</taxon>
    </lineage>
</organism>
<evidence type="ECO:0000256" key="2">
    <source>
        <dbReference type="ARBA" id="ARBA00022840"/>
    </source>
</evidence>
<keyword evidence="4" id="KW-0812">Transmembrane</keyword>
<dbReference type="SMART" id="SM00534">
    <property type="entry name" value="MUTSac"/>
    <property type="match status" value="1"/>
</dbReference>
<dbReference type="Gene3D" id="1.10.1420.10">
    <property type="match status" value="1"/>
</dbReference>
<feature type="transmembrane region" description="Helical" evidence="4">
    <location>
        <begin position="222"/>
        <end position="239"/>
    </location>
</feature>
<feature type="transmembrane region" description="Helical" evidence="4">
    <location>
        <begin position="33"/>
        <end position="50"/>
    </location>
</feature>
<evidence type="ECO:0000256" key="4">
    <source>
        <dbReference type="SAM" id="Phobius"/>
    </source>
</evidence>
<feature type="transmembrane region" description="Helical" evidence="4">
    <location>
        <begin position="56"/>
        <end position="73"/>
    </location>
</feature>
<dbReference type="EMBL" id="JBDKWZ010000005">
    <property type="protein sequence ID" value="MEN7548381.1"/>
    <property type="molecule type" value="Genomic_DNA"/>
</dbReference>
<keyword evidence="2" id="KW-0067">ATP-binding</keyword>
<keyword evidence="4" id="KW-1133">Transmembrane helix</keyword>
<keyword evidence="3" id="KW-0238">DNA-binding</keyword>
<dbReference type="Pfam" id="PF00488">
    <property type="entry name" value="MutS_V"/>
    <property type="match status" value="1"/>
</dbReference>
<dbReference type="GO" id="GO:0005524">
    <property type="term" value="F:ATP binding"/>
    <property type="evidence" value="ECO:0007669"/>
    <property type="project" value="UniProtKB-KW"/>
</dbReference>
<dbReference type="Pfam" id="PF05192">
    <property type="entry name" value="MutS_III"/>
    <property type="match status" value="1"/>
</dbReference>
<name>A0AAW9SBV1_9BACT</name>
<feature type="domain" description="DNA mismatch repair proteins mutS family" evidence="5">
    <location>
        <begin position="427"/>
        <end position="607"/>
    </location>
</feature>
<keyword evidence="4" id="KW-0472">Membrane</keyword>
<keyword evidence="7" id="KW-1185">Reference proteome</keyword>
<sequence length="608" mass="69147">MNPNTALDFFTKNIDQYQGLFTTAQAQYNRLSVLRTLWFLAIGIGIVYFANERQAALMFTCLFVGALVFILMIKRHRKIGESRDVYQNLLQINQEEKHRCNFQFELLAAKGEAFDKEQHPYTGDLDIFGKYSLFQYLNRATTLPGQATLASWLKHAASSQEITARQKAIKELADNIHWCQEVQASGRSSTLNDAGDLPKLYAWTSTSEGVFQKPALKVMAKLLPFALLISVGLAYWEYVPNILPVTFFLIQSLLLGKNFKTVSQTLEETSQSIQVLKVFEKTIRKIENQSFQAPWLQEQQAKLSSKKYLVSAEIKRLATLLERLEYRQNPWFFVFVNWVTLFEVHMMIGLEKWKARHQSHIQDWIEVVGNIEAALSLAGYCFSNPENAFPEIENQEAPFIYQTEALGHPLINTGERVVNDCEISGKGKCILITGSNMSGKSTFLRTLGINAVLAFTGAPVCAKRLRLSPFQVFTSMRTKDSLHDHVSSFYAELQRIQQLLSQIKQGEPVFYLLDELLKGTNSKDRHQGIKALTRQLLQAQATGCISTHDLELVGMEKHFPEHLINYSFNSSLQNGKLHFDYHLHKGPCFSFSASALMKEIGIELDVEE</sequence>
<dbReference type="GO" id="GO:0005829">
    <property type="term" value="C:cytosol"/>
    <property type="evidence" value="ECO:0007669"/>
    <property type="project" value="TreeGrafter"/>
</dbReference>
<dbReference type="GO" id="GO:0030983">
    <property type="term" value="F:mismatched DNA binding"/>
    <property type="evidence" value="ECO:0007669"/>
    <property type="project" value="InterPro"/>
</dbReference>
<evidence type="ECO:0000259" key="5">
    <source>
        <dbReference type="SMART" id="SM00534"/>
    </source>
</evidence>
<comment type="caution">
    <text evidence="6">The sequence shown here is derived from an EMBL/GenBank/DDBJ whole genome shotgun (WGS) entry which is preliminary data.</text>
</comment>
<dbReference type="SUPFAM" id="SSF52540">
    <property type="entry name" value="P-loop containing nucleoside triphosphate hydrolases"/>
    <property type="match status" value="1"/>
</dbReference>
<reference evidence="6 7" key="1">
    <citation type="submission" date="2024-04" db="EMBL/GenBank/DDBJ databases">
        <title>Novel genus in family Flammeovirgaceae.</title>
        <authorList>
            <person name="Nguyen T.H."/>
            <person name="Vuong T.Q."/>
            <person name="Le H."/>
            <person name="Kim S.-G."/>
        </authorList>
    </citation>
    <scope>NUCLEOTIDE SEQUENCE [LARGE SCALE GENOMIC DNA]</scope>
    <source>
        <strain evidence="6 7">JCM 23209</strain>
    </source>
</reference>
<dbReference type="InterPro" id="IPR036187">
    <property type="entry name" value="DNA_mismatch_repair_MutS_sf"/>
</dbReference>
<dbReference type="Gene3D" id="3.40.50.300">
    <property type="entry name" value="P-loop containing nucleotide triphosphate hydrolases"/>
    <property type="match status" value="1"/>
</dbReference>
<evidence type="ECO:0000256" key="1">
    <source>
        <dbReference type="ARBA" id="ARBA00022741"/>
    </source>
</evidence>
<dbReference type="GO" id="GO:0140664">
    <property type="term" value="F:ATP-dependent DNA damage sensor activity"/>
    <property type="evidence" value="ECO:0007669"/>
    <property type="project" value="InterPro"/>
</dbReference>
<proteinExistence type="predicted"/>
<evidence type="ECO:0000313" key="7">
    <source>
        <dbReference type="Proteomes" id="UP001403385"/>
    </source>
</evidence>
<dbReference type="AlphaFoldDB" id="A0AAW9SBV1"/>
<keyword evidence="1" id="KW-0547">Nucleotide-binding</keyword>
<gene>
    <name evidence="6" type="ORF">AAG747_10710</name>
</gene>
<dbReference type="InterPro" id="IPR027417">
    <property type="entry name" value="P-loop_NTPase"/>
</dbReference>
<dbReference type="SUPFAM" id="SSF48334">
    <property type="entry name" value="DNA repair protein MutS, domain III"/>
    <property type="match status" value="1"/>
</dbReference>
<dbReference type="PANTHER" id="PTHR11361">
    <property type="entry name" value="DNA MISMATCH REPAIR PROTEIN MUTS FAMILY MEMBER"/>
    <property type="match status" value="1"/>
</dbReference>